<dbReference type="PROSITE" id="PS00154">
    <property type="entry name" value="ATPASE_E1_E2"/>
    <property type="match status" value="1"/>
</dbReference>
<dbReference type="InterPro" id="IPR044492">
    <property type="entry name" value="P_typ_ATPase_HD_dom"/>
</dbReference>
<dbReference type="SMART" id="SM00746">
    <property type="entry name" value="TRASH"/>
    <property type="match status" value="1"/>
</dbReference>
<evidence type="ECO:0000313" key="14">
    <source>
        <dbReference type="EMBL" id="XDV55777.1"/>
    </source>
</evidence>
<accession>A0AB39XHB9</accession>
<keyword evidence="9 11" id="KW-1133">Transmembrane helix</keyword>
<dbReference type="FunFam" id="1.10.620.20:FF:000023">
    <property type="entry name" value="Heavy-metal transporting P-type ATPase"/>
    <property type="match status" value="1"/>
</dbReference>
<evidence type="ECO:0000256" key="11">
    <source>
        <dbReference type="RuleBase" id="RU362081"/>
    </source>
</evidence>
<comment type="similarity">
    <text evidence="2 11">Belongs to the cation transport ATPase (P-type) (TC 3.A.3) family. Type IB subfamily.</text>
</comment>
<dbReference type="RefSeq" id="WP_369720224.1">
    <property type="nucleotide sequence ID" value="NZ_CP165734.1"/>
</dbReference>
<dbReference type="Gene3D" id="3.40.1110.10">
    <property type="entry name" value="Calcium-transporting ATPase, cytoplasmic domain N"/>
    <property type="match status" value="1"/>
</dbReference>
<dbReference type="InterPro" id="IPR036412">
    <property type="entry name" value="HAD-like_sf"/>
</dbReference>
<dbReference type="SFLD" id="SFLDG00002">
    <property type="entry name" value="C1.7:_P-type_atpase_like"/>
    <property type="match status" value="1"/>
</dbReference>
<dbReference type="NCBIfam" id="TIGR01511">
    <property type="entry name" value="ATPase-IB1_Cu"/>
    <property type="match status" value="1"/>
</dbReference>
<dbReference type="AlphaFoldDB" id="A0AB39XHB9"/>
<feature type="compositionally biased region" description="Basic and acidic residues" evidence="12">
    <location>
        <begin position="1"/>
        <end position="13"/>
    </location>
</feature>
<feature type="transmembrane region" description="Helical" evidence="11">
    <location>
        <begin position="443"/>
        <end position="466"/>
    </location>
</feature>
<evidence type="ECO:0000256" key="3">
    <source>
        <dbReference type="ARBA" id="ARBA00022475"/>
    </source>
</evidence>
<dbReference type="GO" id="GO:0060003">
    <property type="term" value="P:copper ion export"/>
    <property type="evidence" value="ECO:0007669"/>
    <property type="project" value="UniProtKB-ARBA"/>
</dbReference>
<evidence type="ECO:0000256" key="8">
    <source>
        <dbReference type="ARBA" id="ARBA00022967"/>
    </source>
</evidence>
<organism evidence="14">
    <name type="scientific">Bradyrhizobium sp. LLZ17</name>
    <dbReference type="NCBI Taxonomy" id="3239388"/>
    <lineage>
        <taxon>Bacteria</taxon>
        <taxon>Pseudomonadati</taxon>
        <taxon>Pseudomonadota</taxon>
        <taxon>Alphaproteobacteria</taxon>
        <taxon>Hyphomicrobiales</taxon>
        <taxon>Nitrobacteraceae</taxon>
        <taxon>Bradyrhizobium</taxon>
    </lineage>
</organism>
<dbReference type="InterPro" id="IPR045800">
    <property type="entry name" value="HMBD"/>
</dbReference>
<dbReference type="InterPro" id="IPR007029">
    <property type="entry name" value="YHS_dom"/>
</dbReference>
<dbReference type="InterPro" id="IPR023299">
    <property type="entry name" value="ATPase_P-typ_cyto_dom_N"/>
</dbReference>
<dbReference type="CDD" id="cd02094">
    <property type="entry name" value="P-type_ATPase_Cu-like"/>
    <property type="match status" value="1"/>
</dbReference>
<name>A0AB39XHB9_9BRAD</name>
<dbReference type="GO" id="GO:0005524">
    <property type="term" value="F:ATP binding"/>
    <property type="evidence" value="ECO:0007669"/>
    <property type="project" value="UniProtKB-UniRule"/>
</dbReference>
<feature type="region of interest" description="Disordered" evidence="12">
    <location>
        <begin position="1"/>
        <end position="20"/>
    </location>
</feature>
<dbReference type="Pfam" id="PF00702">
    <property type="entry name" value="Hydrolase"/>
    <property type="match status" value="1"/>
</dbReference>
<dbReference type="Gene3D" id="2.70.150.10">
    <property type="entry name" value="Calcium-transporting ATPase, cytoplasmic transduction domain A"/>
    <property type="match status" value="1"/>
</dbReference>
<keyword evidence="8" id="KW-1278">Translocase</keyword>
<dbReference type="InterPro" id="IPR001757">
    <property type="entry name" value="P_typ_ATPase"/>
</dbReference>
<evidence type="ECO:0000256" key="1">
    <source>
        <dbReference type="ARBA" id="ARBA00004651"/>
    </source>
</evidence>
<feature type="transmembrane region" description="Helical" evidence="11">
    <location>
        <begin position="159"/>
        <end position="180"/>
    </location>
</feature>
<dbReference type="GO" id="GO:0043682">
    <property type="term" value="F:P-type divalent copper transporter activity"/>
    <property type="evidence" value="ECO:0007669"/>
    <property type="project" value="TreeGrafter"/>
</dbReference>
<evidence type="ECO:0000256" key="5">
    <source>
        <dbReference type="ARBA" id="ARBA00022723"/>
    </source>
</evidence>
<dbReference type="SUPFAM" id="SSF81653">
    <property type="entry name" value="Calcium ATPase, transduction domain A"/>
    <property type="match status" value="1"/>
</dbReference>
<dbReference type="InterPro" id="IPR009078">
    <property type="entry name" value="Ferritin-like_SF"/>
</dbReference>
<sequence>MKDAEHEHHHQAETHSGCGCSADAAAPAEKRAAASCCGGHGDHAHGQGNATTKVRDPVCGMTVDPATSRHRFEHHGETFHFCSAGCRSKFAADPAKYLGKEKAPEPVVPAGTIYTCPMHPQIRQVGPGTCPICGMALEPEVASLESGPNPELADMTRRFWIGGALALPPVVLEMGGHLAGLHNWIDPTLSNWIQLMFATPVVAWAGWPFFVRGWQSLVTRNLNMFTLIAMGTGVAYVYSLIGTVAPQIFPATFRGHEGAVAVYFEAAAVITVLVLLGQVLELRARDATSGAIKALLQLAPKTARRVEADGSEHEVDIDSLHAGDRLRVRPGEKVPVDGVILEGRSSLDESLVTGESMPVTKETDAKVIAGTLNQSGSFIMRADKVGRETLLSQIVQMVADAQRSRAPIQRLADQVAGWFVPTVILVAIIAFAAWAWFGPEPRLAFGLVAAVSVLIIACPCALGLATPMSIMVGVGRGAQAGVLIKNAEALERMEKIDTLVVDKTGTLTEGKPKVVSIVPAAGFAADDILRLAASVERASEHPLADAIVRAAMQKHLALAPVEQFDSPTGKGATGKVDGKTIVLGNARYLSSIGIETKALDAEAERLRGDGATVINMAIEGALAGLFAIADPVKVSTPEALKALAAEGIKVIMLTGDNRTTADAVARRLGIADVEAEVLPDQKSAVVTKLQKAGRSVAMAGDGVNDAPALAAAEVGIAMGTGTDVAMESAGVTLLKGDLTGIVRARKLSQATMSNIRQNLFFAFIYNAAGIPIAAGILYPAFGVLLSPIIAAAAMALSSVSVVGNALRLRTTRL</sequence>
<dbReference type="Pfam" id="PF00122">
    <property type="entry name" value="E1-E2_ATPase"/>
    <property type="match status" value="1"/>
</dbReference>
<comment type="subcellular location">
    <subcellularLocation>
        <location evidence="1">Cell membrane</location>
        <topology evidence="1">Multi-pass membrane protein</topology>
    </subcellularLocation>
</comment>
<dbReference type="SUPFAM" id="SSF81665">
    <property type="entry name" value="Calcium ATPase, transmembrane domain M"/>
    <property type="match status" value="1"/>
</dbReference>
<dbReference type="NCBIfam" id="TIGR01525">
    <property type="entry name" value="ATPase-IB_hvy"/>
    <property type="match status" value="1"/>
</dbReference>
<keyword evidence="4 11" id="KW-0812">Transmembrane</keyword>
<evidence type="ECO:0000256" key="2">
    <source>
        <dbReference type="ARBA" id="ARBA00006024"/>
    </source>
</evidence>
<feature type="transmembrane region" description="Helical" evidence="11">
    <location>
        <begin position="192"/>
        <end position="210"/>
    </location>
</feature>
<dbReference type="GO" id="GO:0005886">
    <property type="term" value="C:plasma membrane"/>
    <property type="evidence" value="ECO:0007669"/>
    <property type="project" value="UniProtKB-SubCell"/>
</dbReference>
<evidence type="ECO:0000259" key="13">
    <source>
        <dbReference type="SMART" id="SM00746"/>
    </source>
</evidence>
<feature type="transmembrane region" description="Helical" evidence="11">
    <location>
        <begin position="415"/>
        <end position="437"/>
    </location>
</feature>
<evidence type="ECO:0000256" key="6">
    <source>
        <dbReference type="ARBA" id="ARBA00022741"/>
    </source>
</evidence>
<dbReference type="InterPro" id="IPR012348">
    <property type="entry name" value="RNR-like"/>
</dbReference>
<proteinExistence type="inferred from homology"/>
<feature type="domain" description="TRASH" evidence="13">
    <location>
        <begin position="56"/>
        <end position="94"/>
    </location>
</feature>
<dbReference type="PRINTS" id="PR00943">
    <property type="entry name" value="CUATPASE"/>
</dbReference>
<dbReference type="InterPro" id="IPR018303">
    <property type="entry name" value="ATPase_P-typ_P_site"/>
</dbReference>
<evidence type="ECO:0000256" key="10">
    <source>
        <dbReference type="ARBA" id="ARBA00023136"/>
    </source>
</evidence>
<dbReference type="SUPFAM" id="SSF56784">
    <property type="entry name" value="HAD-like"/>
    <property type="match status" value="1"/>
</dbReference>
<dbReference type="Gene3D" id="1.10.620.20">
    <property type="entry name" value="Ribonucleotide Reductase, subunit A"/>
    <property type="match status" value="1"/>
</dbReference>
<dbReference type="NCBIfam" id="TIGR01494">
    <property type="entry name" value="ATPase_P-type"/>
    <property type="match status" value="1"/>
</dbReference>
<dbReference type="InterPro" id="IPR011017">
    <property type="entry name" value="TRASH_dom"/>
</dbReference>
<evidence type="ECO:0000256" key="7">
    <source>
        <dbReference type="ARBA" id="ARBA00022840"/>
    </source>
</evidence>
<evidence type="ECO:0000256" key="4">
    <source>
        <dbReference type="ARBA" id="ARBA00022692"/>
    </source>
</evidence>
<dbReference type="GO" id="GO:0005507">
    <property type="term" value="F:copper ion binding"/>
    <property type="evidence" value="ECO:0007669"/>
    <property type="project" value="TreeGrafter"/>
</dbReference>
<dbReference type="EMBL" id="CP165734">
    <property type="protein sequence ID" value="XDV55777.1"/>
    <property type="molecule type" value="Genomic_DNA"/>
</dbReference>
<feature type="transmembrane region" description="Helical" evidence="11">
    <location>
        <begin position="261"/>
        <end position="280"/>
    </location>
</feature>
<dbReference type="SFLD" id="SFLDS00003">
    <property type="entry name" value="Haloacid_Dehalogenase"/>
    <property type="match status" value="1"/>
</dbReference>
<dbReference type="PRINTS" id="PR00119">
    <property type="entry name" value="CATATPASE"/>
</dbReference>
<dbReference type="SFLD" id="SFLDF00027">
    <property type="entry name" value="p-type_atpase"/>
    <property type="match status" value="1"/>
</dbReference>
<dbReference type="GO" id="GO:0016887">
    <property type="term" value="F:ATP hydrolysis activity"/>
    <property type="evidence" value="ECO:0007669"/>
    <property type="project" value="InterPro"/>
</dbReference>
<dbReference type="InterPro" id="IPR059000">
    <property type="entry name" value="ATPase_P-type_domA"/>
</dbReference>
<keyword evidence="10 11" id="KW-0472">Membrane</keyword>
<dbReference type="Pfam" id="PF19335">
    <property type="entry name" value="HMBD"/>
    <property type="match status" value="1"/>
</dbReference>
<dbReference type="PANTHER" id="PTHR43520">
    <property type="entry name" value="ATP7, ISOFORM B"/>
    <property type="match status" value="1"/>
</dbReference>
<keyword evidence="7 11" id="KW-0067">ATP-binding</keyword>
<keyword evidence="5 11" id="KW-0479">Metal-binding</keyword>
<dbReference type="InterPro" id="IPR023298">
    <property type="entry name" value="ATPase_P-typ_TM_dom_sf"/>
</dbReference>
<protein>
    <submittedName>
        <fullName evidence="14">Heavy metal translocating P-type ATPase</fullName>
    </submittedName>
</protein>
<dbReference type="Pfam" id="PF04945">
    <property type="entry name" value="YHS"/>
    <property type="match status" value="1"/>
</dbReference>
<dbReference type="GO" id="GO:0016491">
    <property type="term" value="F:oxidoreductase activity"/>
    <property type="evidence" value="ECO:0007669"/>
    <property type="project" value="InterPro"/>
</dbReference>
<feature type="transmembrane region" description="Helical" evidence="11">
    <location>
        <begin position="784"/>
        <end position="806"/>
    </location>
</feature>
<keyword evidence="3 11" id="KW-1003">Cell membrane</keyword>
<gene>
    <name evidence="14" type="ORF">AB8Z38_23855</name>
</gene>
<dbReference type="InterPro" id="IPR023214">
    <property type="entry name" value="HAD_sf"/>
</dbReference>
<feature type="transmembrane region" description="Helical" evidence="11">
    <location>
        <begin position="222"/>
        <end position="241"/>
    </location>
</feature>
<dbReference type="FunFam" id="2.70.150.10:FF:000020">
    <property type="entry name" value="Copper-exporting P-type ATPase A"/>
    <property type="match status" value="1"/>
</dbReference>
<keyword evidence="6 11" id="KW-0547">Nucleotide-binding</keyword>
<dbReference type="InterPro" id="IPR027256">
    <property type="entry name" value="P-typ_ATPase_IB"/>
</dbReference>
<dbReference type="Gene3D" id="3.40.50.1000">
    <property type="entry name" value="HAD superfamily/HAD-like"/>
    <property type="match status" value="1"/>
</dbReference>
<dbReference type="SUPFAM" id="SSF47240">
    <property type="entry name" value="Ferritin-like"/>
    <property type="match status" value="1"/>
</dbReference>
<evidence type="ECO:0000256" key="12">
    <source>
        <dbReference type="SAM" id="MobiDB-lite"/>
    </source>
</evidence>
<feature type="transmembrane region" description="Helical" evidence="11">
    <location>
        <begin position="759"/>
        <end position="778"/>
    </location>
</feature>
<evidence type="ECO:0000256" key="9">
    <source>
        <dbReference type="ARBA" id="ARBA00022989"/>
    </source>
</evidence>
<reference evidence="14" key="1">
    <citation type="submission" date="2024-08" db="EMBL/GenBank/DDBJ databases">
        <authorList>
            <person name="Chaddad Z."/>
            <person name="Lamrabet M."/>
            <person name="Bouhnik O."/>
            <person name="Alami S."/>
            <person name="Wipf D."/>
            <person name="Courty P.E."/>
            <person name="Missbah El Idrissi M."/>
        </authorList>
    </citation>
    <scope>NUCLEOTIDE SEQUENCE</scope>
    <source>
        <strain evidence="14">LLZ17</strain>
    </source>
</reference>
<dbReference type="GO" id="GO:0055070">
    <property type="term" value="P:copper ion homeostasis"/>
    <property type="evidence" value="ECO:0007669"/>
    <property type="project" value="TreeGrafter"/>
</dbReference>
<dbReference type="PANTHER" id="PTHR43520:SF8">
    <property type="entry name" value="P-TYPE CU(+) TRANSPORTER"/>
    <property type="match status" value="1"/>
</dbReference>
<dbReference type="InterPro" id="IPR008250">
    <property type="entry name" value="ATPase_P-typ_transduc_dom_A_sf"/>
</dbReference>